<comment type="caution">
    <text evidence="2">The sequence shown here is derived from an EMBL/GenBank/DDBJ whole genome shotgun (WGS) entry which is preliminary data.</text>
</comment>
<dbReference type="RefSeq" id="WP_250421651.1">
    <property type="nucleotide sequence ID" value="NZ_JAJKBJ010000005.1"/>
</dbReference>
<evidence type="ECO:0000313" key="2">
    <source>
        <dbReference type="EMBL" id="MCL9683731.1"/>
    </source>
</evidence>
<sequence length="97" mass="11301">MIDIHRSKIVSSIFSDITDPRSPRNSQHLLLELIIITICAVICGAKGWEDIETFAKEREDRLRRYLTLPYGIPCHDTFRRVFSRINPEYLEKILQGA</sequence>
<dbReference type="Pfam" id="PF13808">
    <property type="entry name" value="DDE_Tnp_1_assoc"/>
    <property type="match status" value="1"/>
</dbReference>
<dbReference type="PANTHER" id="PTHR30298:SF0">
    <property type="entry name" value="PROTEIN YBFL-RELATED"/>
    <property type="match status" value="1"/>
</dbReference>
<organism evidence="2 3">
    <name type="scientific">Legionella maioricensis</name>
    <dbReference type="NCBI Taxonomy" id="2896528"/>
    <lineage>
        <taxon>Bacteria</taxon>
        <taxon>Pseudomonadati</taxon>
        <taxon>Pseudomonadota</taxon>
        <taxon>Gammaproteobacteria</taxon>
        <taxon>Legionellales</taxon>
        <taxon>Legionellaceae</taxon>
        <taxon>Legionella</taxon>
    </lineage>
</organism>
<dbReference type="Proteomes" id="UP001139721">
    <property type="component" value="Unassembled WGS sequence"/>
</dbReference>
<feature type="domain" description="H repeat-associated protein N-terminal" evidence="1">
    <location>
        <begin position="13"/>
        <end position="94"/>
    </location>
</feature>
<accession>A0A9X2CZR8</accession>
<proteinExistence type="predicted"/>
<gene>
    <name evidence="2" type="ORF">LOX96_06475</name>
</gene>
<dbReference type="InterPro" id="IPR051698">
    <property type="entry name" value="Transposase_11-like"/>
</dbReference>
<evidence type="ECO:0000313" key="3">
    <source>
        <dbReference type="Proteomes" id="UP001139721"/>
    </source>
</evidence>
<evidence type="ECO:0000259" key="1">
    <source>
        <dbReference type="Pfam" id="PF13808"/>
    </source>
</evidence>
<dbReference type="AlphaFoldDB" id="A0A9X2CZR8"/>
<dbReference type="PANTHER" id="PTHR30298">
    <property type="entry name" value="H REPEAT-ASSOCIATED PREDICTED TRANSPOSASE"/>
    <property type="match status" value="1"/>
</dbReference>
<dbReference type="InterPro" id="IPR032806">
    <property type="entry name" value="YbfD_N"/>
</dbReference>
<reference evidence="2" key="1">
    <citation type="submission" date="2021-11" db="EMBL/GenBank/DDBJ databases">
        <title>Legionella maioricencis sp. nov., a new species isolated from hot water samples in Mallorca.</title>
        <authorList>
            <person name="Crespi S."/>
            <person name="Drasar V."/>
            <person name="Salva-Serra F."/>
            <person name="Jaen-Luchoro D."/>
            <person name="Pineiro-Iglesias B."/>
            <person name="Aliaga F."/>
            <person name="Fernandez-Juarez V."/>
            <person name="Coll G."/>
            <person name="Moore E.R.B."/>
            <person name="Bennasar-Figueras A."/>
        </authorList>
    </citation>
    <scope>NUCLEOTIDE SEQUENCE</scope>
    <source>
        <strain evidence="2">HCPI-6</strain>
    </source>
</reference>
<keyword evidence="3" id="KW-1185">Reference proteome</keyword>
<name>A0A9X2CZR8_9GAMM</name>
<dbReference type="EMBL" id="JAJKBJ010000005">
    <property type="protein sequence ID" value="MCL9683731.1"/>
    <property type="molecule type" value="Genomic_DNA"/>
</dbReference>
<dbReference type="InterPro" id="IPR047647">
    <property type="entry name" value="ISAs1_transpos"/>
</dbReference>
<dbReference type="NCBIfam" id="NF033564">
    <property type="entry name" value="transpos_ISAs1"/>
    <property type="match status" value="1"/>
</dbReference>
<protein>
    <submittedName>
        <fullName evidence="2">ISAs1 family transposase</fullName>
    </submittedName>
</protein>